<dbReference type="PANTHER" id="PTHR11161">
    <property type="entry name" value="O-ACYLTRANSFERASE"/>
    <property type="match status" value="1"/>
</dbReference>
<keyword evidence="1" id="KW-0812">Transmembrane</keyword>
<feature type="transmembrane region" description="Helical" evidence="1">
    <location>
        <begin position="437"/>
        <end position="456"/>
    </location>
</feature>
<gene>
    <name evidence="4" type="ORF">CALMAC_LOCUS672</name>
</gene>
<keyword evidence="5" id="KW-1185">Reference proteome</keyword>
<name>A0A653BHP0_CALMS</name>
<feature type="transmembrane region" description="Helical" evidence="1">
    <location>
        <begin position="512"/>
        <end position="532"/>
    </location>
</feature>
<feature type="signal peptide" evidence="2">
    <location>
        <begin position="1"/>
        <end position="22"/>
    </location>
</feature>
<organism evidence="4 5">
    <name type="scientific">Callosobruchus maculatus</name>
    <name type="common">Southern cowpea weevil</name>
    <name type="synonym">Pulse bruchid</name>
    <dbReference type="NCBI Taxonomy" id="64391"/>
    <lineage>
        <taxon>Eukaryota</taxon>
        <taxon>Metazoa</taxon>
        <taxon>Ecdysozoa</taxon>
        <taxon>Arthropoda</taxon>
        <taxon>Hexapoda</taxon>
        <taxon>Insecta</taxon>
        <taxon>Pterygota</taxon>
        <taxon>Neoptera</taxon>
        <taxon>Endopterygota</taxon>
        <taxon>Coleoptera</taxon>
        <taxon>Polyphaga</taxon>
        <taxon>Cucujiformia</taxon>
        <taxon>Chrysomeloidea</taxon>
        <taxon>Chrysomelidae</taxon>
        <taxon>Bruchinae</taxon>
        <taxon>Bruchini</taxon>
        <taxon>Callosobruchus</taxon>
    </lineage>
</organism>
<evidence type="ECO:0000313" key="4">
    <source>
        <dbReference type="EMBL" id="VEN34495.1"/>
    </source>
</evidence>
<dbReference type="EMBL" id="CAACVG010000771">
    <property type="protein sequence ID" value="VEN34495.1"/>
    <property type="molecule type" value="Genomic_DNA"/>
</dbReference>
<proteinExistence type="predicted"/>
<dbReference type="InterPro" id="IPR052728">
    <property type="entry name" value="O2_lipid_transport_reg"/>
</dbReference>
<dbReference type="GO" id="GO:0016747">
    <property type="term" value="F:acyltransferase activity, transferring groups other than amino-acyl groups"/>
    <property type="evidence" value="ECO:0007669"/>
    <property type="project" value="InterPro"/>
</dbReference>
<evidence type="ECO:0000313" key="5">
    <source>
        <dbReference type="Proteomes" id="UP000410492"/>
    </source>
</evidence>
<feature type="transmembrane region" description="Helical" evidence="1">
    <location>
        <begin position="370"/>
        <end position="386"/>
    </location>
</feature>
<dbReference type="Proteomes" id="UP000410492">
    <property type="component" value="Unassembled WGS sequence"/>
</dbReference>
<sequence length="591" mass="68746">MCIMQFVIVSFVFSCFLKSGFSILTEQEYAQIPPLHDMDDFSTCLKENKIVCRIYFDIFPTNSTSNNAWSIIQKSKKSDLSQFRKDKLKRFRCLPNSLLGEEEEIAKSVVATENELLKNYSLQVNIQELYCKSYSDIKLTSFDFAVLFGTIALLVILISATMIDARYIEVAEAIMGKTAVKYIKYFSFVSNWRELIRSTSKDGQKLKAIQGMRVLSTMSVIHLHISLTLLIYFMKNPIFVEQLMNTERMGYGQIGFGFGTYVVQVTFLISGWLLANSVQKYITRKEDFSIKAVIHLIVYRYLRFFPVMFILQCWERSNWFHVKHTLPYDVWEMDRIACKKYWWRSLLLISNFFEGFEQCNTAVWSLANDFQMYVISVCLFYIIFKYKKSLMLFVYMTAVFGSIHGYEMYKHGHQHILAFVGERDLDASGLFGKGRFIVMYSSLYVNFGSYAIGVIFGSFYNKYKNMKIEDSLRNNILWACFMFVLPSIILYMATFTYSALWAAIIGPFVKPTISLCLSIGIFGMVFGLGGFFRRFCESHFMQLIANWQYSVYLVHLGVVFMKVVFVQHLFYVSLSKMVGVMRMFPVPDVMC</sequence>
<evidence type="ECO:0000259" key="3">
    <source>
        <dbReference type="Pfam" id="PF01757"/>
    </source>
</evidence>
<feature type="chain" id="PRO_5024793614" description="Acyltransferase 3 domain-containing protein" evidence="2">
    <location>
        <begin position="23"/>
        <end position="591"/>
    </location>
</feature>
<feature type="transmembrane region" description="Helical" evidence="1">
    <location>
        <begin position="288"/>
        <end position="311"/>
    </location>
</feature>
<feature type="transmembrane region" description="Helical" evidence="1">
    <location>
        <begin position="552"/>
        <end position="574"/>
    </location>
</feature>
<keyword evidence="1" id="KW-0472">Membrane</keyword>
<feature type="transmembrane region" description="Helical" evidence="1">
    <location>
        <begin position="476"/>
        <end position="500"/>
    </location>
</feature>
<dbReference type="InterPro" id="IPR002656">
    <property type="entry name" value="Acyl_transf_3_dom"/>
</dbReference>
<evidence type="ECO:0000256" key="1">
    <source>
        <dbReference type="SAM" id="Phobius"/>
    </source>
</evidence>
<feature type="transmembrane region" description="Helical" evidence="1">
    <location>
        <begin position="254"/>
        <end position="276"/>
    </location>
</feature>
<feature type="transmembrane region" description="Helical" evidence="1">
    <location>
        <begin position="214"/>
        <end position="234"/>
    </location>
</feature>
<dbReference type="Pfam" id="PF01757">
    <property type="entry name" value="Acyl_transf_3"/>
    <property type="match status" value="1"/>
</dbReference>
<feature type="domain" description="Acyltransferase 3" evidence="3">
    <location>
        <begin position="207"/>
        <end position="567"/>
    </location>
</feature>
<keyword evidence="1" id="KW-1133">Transmembrane helix</keyword>
<reference evidence="4 5" key="1">
    <citation type="submission" date="2019-01" db="EMBL/GenBank/DDBJ databases">
        <authorList>
            <person name="Sayadi A."/>
        </authorList>
    </citation>
    <scope>NUCLEOTIDE SEQUENCE [LARGE SCALE GENOMIC DNA]</scope>
</reference>
<dbReference type="OrthoDB" id="10265389at2759"/>
<dbReference type="AlphaFoldDB" id="A0A653BHP0"/>
<accession>A0A653BHP0</accession>
<dbReference type="PANTHER" id="PTHR11161:SF72">
    <property type="entry name" value="FI21449P1"/>
    <property type="match status" value="1"/>
</dbReference>
<evidence type="ECO:0000256" key="2">
    <source>
        <dbReference type="SAM" id="SignalP"/>
    </source>
</evidence>
<feature type="transmembrane region" description="Helical" evidence="1">
    <location>
        <begin position="144"/>
        <end position="163"/>
    </location>
</feature>
<protein>
    <recommendedName>
        <fullName evidence="3">Acyltransferase 3 domain-containing protein</fullName>
    </recommendedName>
</protein>
<keyword evidence="2" id="KW-0732">Signal</keyword>